<reference evidence="5" key="1">
    <citation type="submission" date="2018-07" db="EMBL/GenBank/DDBJ databases">
        <title>Streptacidiphilus bronchialis DSM 106435 chromosome.</title>
        <authorList>
            <person name="Batra D."/>
            <person name="Gulvik C.A."/>
        </authorList>
    </citation>
    <scope>NUCLEOTIDE SEQUENCE [LARGE SCALE GENOMIC DNA]</scope>
    <source>
        <strain evidence="5">DSM 106435</strain>
    </source>
</reference>
<feature type="domain" description="EF-hand" evidence="3">
    <location>
        <begin position="9"/>
        <end position="44"/>
    </location>
</feature>
<keyword evidence="5" id="KW-1185">Reference proteome</keyword>
<dbReference type="Pfam" id="PF13202">
    <property type="entry name" value="EF-hand_5"/>
    <property type="match status" value="2"/>
</dbReference>
<keyword evidence="1" id="KW-0677">Repeat</keyword>
<dbReference type="InterPro" id="IPR011992">
    <property type="entry name" value="EF-hand-dom_pair"/>
</dbReference>
<feature type="domain" description="EF-hand" evidence="3">
    <location>
        <begin position="137"/>
        <end position="172"/>
    </location>
</feature>
<dbReference type="Proteomes" id="UP000249340">
    <property type="component" value="Chromosome"/>
</dbReference>
<evidence type="ECO:0000256" key="2">
    <source>
        <dbReference type="ARBA" id="ARBA00022837"/>
    </source>
</evidence>
<evidence type="ECO:0000259" key="3">
    <source>
        <dbReference type="PROSITE" id="PS50222"/>
    </source>
</evidence>
<protein>
    <submittedName>
        <fullName evidence="4">Calcium-binding protein</fullName>
    </submittedName>
</protein>
<dbReference type="InterPro" id="IPR050145">
    <property type="entry name" value="Centrin_CML-like"/>
</dbReference>
<dbReference type="InterPro" id="IPR018247">
    <property type="entry name" value="EF_Hand_1_Ca_BS"/>
</dbReference>
<proteinExistence type="predicted"/>
<feature type="domain" description="EF-hand" evidence="3">
    <location>
        <begin position="59"/>
        <end position="95"/>
    </location>
</feature>
<dbReference type="Pfam" id="PF13405">
    <property type="entry name" value="EF-hand_6"/>
    <property type="match status" value="1"/>
</dbReference>
<dbReference type="AlphaFoldDB" id="A0A345SXM0"/>
<evidence type="ECO:0000313" key="5">
    <source>
        <dbReference type="Proteomes" id="UP000249340"/>
    </source>
</evidence>
<accession>A0A345SXM0</accession>
<dbReference type="Pfam" id="PF13833">
    <property type="entry name" value="EF-hand_8"/>
    <property type="match status" value="1"/>
</dbReference>
<dbReference type="GO" id="GO:0005509">
    <property type="term" value="F:calcium ion binding"/>
    <property type="evidence" value="ECO:0007669"/>
    <property type="project" value="InterPro"/>
</dbReference>
<dbReference type="RefSeq" id="WP_111490088.1">
    <property type="nucleotide sequence ID" value="NZ_CP031264.1"/>
</dbReference>
<dbReference type="SUPFAM" id="SSF47473">
    <property type="entry name" value="EF-hand"/>
    <property type="match status" value="1"/>
</dbReference>
<organism evidence="4 5">
    <name type="scientific">Peterkaempfera bronchialis</name>
    <dbReference type="NCBI Taxonomy" id="2126346"/>
    <lineage>
        <taxon>Bacteria</taxon>
        <taxon>Bacillati</taxon>
        <taxon>Actinomycetota</taxon>
        <taxon>Actinomycetes</taxon>
        <taxon>Kitasatosporales</taxon>
        <taxon>Streptomycetaceae</taxon>
        <taxon>Peterkaempfera</taxon>
    </lineage>
</organism>
<dbReference type="EMBL" id="CP031264">
    <property type="protein sequence ID" value="AXI78475.1"/>
    <property type="molecule type" value="Genomic_DNA"/>
</dbReference>
<dbReference type="Gene3D" id="1.10.238.10">
    <property type="entry name" value="EF-hand"/>
    <property type="match status" value="1"/>
</dbReference>
<dbReference type="PANTHER" id="PTHR23050">
    <property type="entry name" value="CALCIUM BINDING PROTEIN"/>
    <property type="match status" value="1"/>
</dbReference>
<gene>
    <name evidence="4" type="ORF">C7M71_014585</name>
</gene>
<dbReference type="CDD" id="cd00051">
    <property type="entry name" value="EFh"/>
    <property type="match status" value="2"/>
</dbReference>
<name>A0A345SXM0_9ACTN</name>
<dbReference type="OrthoDB" id="7356823at2"/>
<evidence type="ECO:0000256" key="1">
    <source>
        <dbReference type="ARBA" id="ARBA00022737"/>
    </source>
</evidence>
<sequence>MTTLSGTPLLHHKIDVCFGHFDTDDNGSIDREDLLTLGSQLLTRFGEPATSPKGTALMDGMARFWDALSAVADLDGDGKLSPEEYRASMTGAFITSAEGFDASFRPLAEAVCALLDTDGDGEVDEQEFQAWQEVFRTEPADRAAAFRRLDTNGNGKLSVDELLAAIRQYYISPEADAAGNWLYGPLA</sequence>
<dbReference type="SMART" id="SM00054">
    <property type="entry name" value="EFh"/>
    <property type="match status" value="4"/>
</dbReference>
<dbReference type="PROSITE" id="PS50222">
    <property type="entry name" value="EF_HAND_2"/>
    <property type="match status" value="3"/>
</dbReference>
<dbReference type="PROSITE" id="PS00018">
    <property type="entry name" value="EF_HAND_1"/>
    <property type="match status" value="3"/>
</dbReference>
<dbReference type="KEGG" id="stri:C7M71_014585"/>
<evidence type="ECO:0000313" key="4">
    <source>
        <dbReference type="EMBL" id="AXI78475.1"/>
    </source>
</evidence>
<dbReference type="InterPro" id="IPR002048">
    <property type="entry name" value="EF_hand_dom"/>
</dbReference>
<keyword evidence="2" id="KW-0106">Calcium</keyword>